<dbReference type="Gene3D" id="3.90.1720.10">
    <property type="entry name" value="endopeptidase domain like (from Nostoc punctiforme)"/>
    <property type="match status" value="1"/>
</dbReference>
<dbReference type="Pfam" id="PF00877">
    <property type="entry name" value="NLPC_P60"/>
    <property type="match status" value="1"/>
</dbReference>
<dbReference type="PANTHER" id="PTHR47359:SF3">
    <property type="entry name" value="NLP_P60 DOMAIN-CONTAINING PROTEIN-RELATED"/>
    <property type="match status" value="1"/>
</dbReference>
<gene>
    <name evidence="6" type="ORF">ACFORG_05800</name>
</gene>
<protein>
    <submittedName>
        <fullName evidence="6">C40 family peptidase</fullName>
    </submittedName>
</protein>
<feature type="domain" description="NlpC/P60" evidence="5">
    <location>
        <begin position="119"/>
        <end position="242"/>
    </location>
</feature>
<dbReference type="InterPro" id="IPR000064">
    <property type="entry name" value="NLP_P60_dom"/>
</dbReference>
<dbReference type="RefSeq" id="WP_386734439.1">
    <property type="nucleotide sequence ID" value="NZ_JBHRXI010000004.1"/>
</dbReference>
<evidence type="ECO:0000256" key="3">
    <source>
        <dbReference type="ARBA" id="ARBA00022801"/>
    </source>
</evidence>
<dbReference type="InterPro" id="IPR051794">
    <property type="entry name" value="PG_Endopeptidase_C40"/>
</dbReference>
<keyword evidence="7" id="KW-1185">Reference proteome</keyword>
<keyword evidence="4" id="KW-0788">Thiol protease</keyword>
<dbReference type="PANTHER" id="PTHR47359">
    <property type="entry name" value="PEPTIDOGLYCAN DL-ENDOPEPTIDASE CWLO"/>
    <property type="match status" value="1"/>
</dbReference>
<reference evidence="7" key="1">
    <citation type="journal article" date="2019" name="Int. J. Syst. Evol. Microbiol.">
        <title>The Global Catalogue of Microorganisms (GCM) 10K type strain sequencing project: providing services to taxonomists for standard genome sequencing and annotation.</title>
        <authorList>
            <consortium name="The Broad Institute Genomics Platform"/>
            <consortium name="The Broad Institute Genome Sequencing Center for Infectious Disease"/>
            <person name="Wu L."/>
            <person name="Ma J."/>
        </authorList>
    </citation>
    <scope>NUCLEOTIDE SEQUENCE [LARGE SCALE GENOMIC DNA]</scope>
    <source>
        <strain evidence="7">KCTC 42911</strain>
    </source>
</reference>
<evidence type="ECO:0000313" key="6">
    <source>
        <dbReference type="EMBL" id="MFC3613268.1"/>
    </source>
</evidence>
<organism evidence="6 7">
    <name type="scientific">Lutimaribacter marinistellae</name>
    <dbReference type="NCBI Taxonomy" id="1820329"/>
    <lineage>
        <taxon>Bacteria</taxon>
        <taxon>Pseudomonadati</taxon>
        <taxon>Pseudomonadota</taxon>
        <taxon>Alphaproteobacteria</taxon>
        <taxon>Rhodobacterales</taxon>
        <taxon>Roseobacteraceae</taxon>
        <taxon>Lutimaribacter</taxon>
    </lineage>
</organism>
<evidence type="ECO:0000313" key="7">
    <source>
        <dbReference type="Proteomes" id="UP001595629"/>
    </source>
</evidence>
<dbReference type="EMBL" id="JBHRXI010000004">
    <property type="protein sequence ID" value="MFC3613268.1"/>
    <property type="molecule type" value="Genomic_DNA"/>
</dbReference>
<evidence type="ECO:0000256" key="1">
    <source>
        <dbReference type="ARBA" id="ARBA00007074"/>
    </source>
</evidence>
<proteinExistence type="inferred from homology"/>
<evidence type="ECO:0000256" key="4">
    <source>
        <dbReference type="ARBA" id="ARBA00022807"/>
    </source>
</evidence>
<dbReference type="InterPro" id="IPR038765">
    <property type="entry name" value="Papain-like_cys_pep_sf"/>
</dbReference>
<dbReference type="Pfam" id="PF18348">
    <property type="entry name" value="SH3_16"/>
    <property type="match status" value="1"/>
</dbReference>
<dbReference type="InterPro" id="IPR041382">
    <property type="entry name" value="SH3_16"/>
</dbReference>
<accession>A0ABV7TGN8</accession>
<name>A0ABV7TGN8_9RHOB</name>
<keyword evidence="2" id="KW-0645">Protease</keyword>
<evidence type="ECO:0000256" key="2">
    <source>
        <dbReference type="ARBA" id="ARBA00022670"/>
    </source>
</evidence>
<sequence length="242" mass="26214">MQVARPVVDLLRRPGGPRDRQLVYGDCVEILESSGDWQRVKSDKDAYEGWLPATALELAEAPTHWVCAPSTHIYAEPDIKSADRVSLSFGSRVTALVQNERFVETPLGHIPRQHLKPAGERFTDPVAVAALFLGTPYLWGGNSRCGIDCSGLVQAAMLACGHSCPGDSGDQVRAVGEALPSGTAPRRGDLLFWKGHVAWVADPETILHANAHHMATAYEPLKAAVDRIENQGDGPVTSHKRL</sequence>
<dbReference type="PROSITE" id="PS51935">
    <property type="entry name" value="NLPC_P60"/>
    <property type="match status" value="1"/>
</dbReference>
<comment type="caution">
    <text evidence="6">The sequence shown here is derived from an EMBL/GenBank/DDBJ whole genome shotgun (WGS) entry which is preliminary data.</text>
</comment>
<dbReference type="SUPFAM" id="SSF54001">
    <property type="entry name" value="Cysteine proteinases"/>
    <property type="match status" value="1"/>
</dbReference>
<evidence type="ECO:0000259" key="5">
    <source>
        <dbReference type="PROSITE" id="PS51935"/>
    </source>
</evidence>
<dbReference type="Proteomes" id="UP001595629">
    <property type="component" value="Unassembled WGS sequence"/>
</dbReference>
<keyword evidence="3" id="KW-0378">Hydrolase</keyword>
<comment type="similarity">
    <text evidence="1">Belongs to the peptidase C40 family.</text>
</comment>